<feature type="transmembrane region" description="Helical" evidence="9">
    <location>
        <begin position="124"/>
        <end position="141"/>
    </location>
</feature>
<evidence type="ECO:0000259" key="10">
    <source>
        <dbReference type="PROSITE" id="PS50893"/>
    </source>
</evidence>
<dbReference type="OrthoDB" id="6500128at2759"/>
<protein>
    <recommendedName>
        <fullName evidence="14">Multidrug resistance-associated protein lethal(2)03659</fullName>
    </recommendedName>
</protein>
<accession>A0A834IIR5</accession>
<dbReference type="FunFam" id="3.40.50.300:FF:000973">
    <property type="entry name" value="Multidrug resistance-associated protein 4"/>
    <property type="match status" value="1"/>
</dbReference>
<evidence type="ECO:0000256" key="9">
    <source>
        <dbReference type="SAM" id="Phobius"/>
    </source>
</evidence>
<dbReference type="PROSITE" id="PS50929">
    <property type="entry name" value="ABC_TM1F"/>
    <property type="match status" value="2"/>
</dbReference>
<dbReference type="Gene3D" id="3.40.50.300">
    <property type="entry name" value="P-loop containing nucleotide triphosphate hydrolases"/>
    <property type="match status" value="2"/>
</dbReference>
<keyword evidence="2" id="KW-0813">Transport</keyword>
<evidence type="ECO:0000256" key="1">
    <source>
        <dbReference type="ARBA" id="ARBA00004141"/>
    </source>
</evidence>
<dbReference type="GO" id="GO:0005524">
    <property type="term" value="F:ATP binding"/>
    <property type="evidence" value="ECO:0007669"/>
    <property type="project" value="UniProtKB-KW"/>
</dbReference>
<feature type="domain" description="ABC transmembrane type-1" evidence="11">
    <location>
        <begin position="102"/>
        <end position="329"/>
    </location>
</feature>
<dbReference type="InterPro" id="IPR003593">
    <property type="entry name" value="AAA+_ATPase"/>
</dbReference>
<dbReference type="SMART" id="SM00382">
    <property type="entry name" value="AAA"/>
    <property type="match status" value="2"/>
</dbReference>
<evidence type="ECO:0000256" key="7">
    <source>
        <dbReference type="ARBA" id="ARBA00022989"/>
    </source>
</evidence>
<dbReference type="InterPro" id="IPR027417">
    <property type="entry name" value="P-loop_NTPase"/>
</dbReference>
<comment type="subcellular location">
    <subcellularLocation>
        <location evidence="1">Membrane</location>
        <topology evidence="1">Multi-pass membrane protein</topology>
    </subcellularLocation>
</comment>
<feature type="transmembrane region" description="Helical" evidence="9">
    <location>
        <begin position="350"/>
        <end position="370"/>
    </location>
</feature>
<dbReference type="InterPro" id="IPR036640">
    <property type="entry name" value="ABC1_TM_sf"/>
</dbReference>
<keyword evidence="6" id="KW-0067">ATP-binding</keyword>
<feature type="transmembrane region" description="Helical" evidence="9">
    <location>
        <begin position="811"/>
        <end position="829"/>
    </location>
</feature>
<evidence type="ECO:0000313" key="13">
    <source>
        <dbReference type="Proteomes" id="UP000625711"/>
    </source>
</evidence>
<proteinExistence type="predicted"/>
<keyword evidence="13" id="KW-1185">Reference proteome</keyword>
<dbReference type="CDD" id="cd03250">
    <property type="entry name" value="ABCC_MRP_domain1"/>
    <property type="match status" value="1"/>
</dbReference>
<dbReference type="Proteomes" id="UP000625711">
    <property type="component" value="Unassembled WGS sequence"/>
</dbReference>
<dbReference type="SUPFAM" id="SSF52540">
    <property type="entry name" value="P-loop containing nucleoside triphosphate hydrolases"/>
    <property type="match status" value="2"/>
</dbReference>
<feature type="transmembrane region" description="Helical" evidence="9">
    <location>
        <begin position="226"/>
        <end position="243"/>
    </location>
</feature>
<dbReference type="SUPFAM" id="SSF90123">
    <property type="entry name" value="ABC transporter transmembrane region"/>
    <property type="match status" value="2"/>
</dbReference>
<dbReference type="PANTHER" id="PTHR24223">
    <property type="entry name" value="ATP-BINDING CASSETTE SUB-FAMILY C"/>
    <property type="match status" value="1"/>
</dbReference>
<evidence type="ECO:0000256" key="3">
    <source>
        <dbReference type="ARBA" id="ARBA00022692"/>
    </source>
</evidence>
<reference evidence="12" key="1">
    <citation type="submission" date="2020-08" db="EMBL/GenBank/DDBJ databases">
        <title>Genome sequencing and assembly of the red palm weevil Rhynchophorus ferrugineus.</title>
        <authorList>
            <person name="Dias G.B."/>
            <person name="Bergman C.M."/>
            <person name="Manee M."/>
        </authorList>
    </citation>
    <scope>NUCLEOTIDE SEQUENCE</scope>
    <source>
        <strain evidence="12">AA-2017</strain>
        <tissue evidence="12">Whole larva</tissue>
    </source>
</reference>
<dbReference type="FunFam" id="1.20.1560.10:FF:000013">
    <property type="entry name" value="ABC transporter C family member 2"/>
    <property type="match status" value="1"/>
</dbReference>
<dbReference type="GO" id="GO:0016020">
    <property type="term" value="C:membrane"/>
    <property type="evidence" value="ECO:0007669"/>
    <property type="project" value="UniProtKB-SubCell"/>
</dbReference>
<evidence type="ECO:0000313" key="12">
    <source>
        <dbReference type="EMBL" id="KAF7278635.1"/>
    </source>
</evidence>
<comment type="caution">
    <text evidence="12">The sequence shown here is derived from an EMBL/GenBank/DDBJ whole genome shotgun (WGS) entry which is preliminary data.</text>
</comment>
<keyword evidence="7 9" id="KW-1133">Transmembrane helix</keyword>
<dbReference type="GO" id="GO:0016887">
    <property type="term" value="F:ATP hydrolysis activity"/>
    <property type="evidence" value="ECO:0007669"/>
    <property type="project" value="InterPro"/>
</dbReference>
<dbReference type="AlphaFoldDB" id="A0A834IIR5"/>
<feature type="transmembrane region" description="Helical" evidence="9">
    <location>
        <begin position="786"/>
        <end position="805"/>
    </location>
</feature>
<feature type="domain" description="ABC transporter" evidence="10">
    <location>
        <begin position="985"/>
        <end position="1211"/>
    </location>
</feature>
<feature type="domain" description="ABC transmembrane type-1" evidence="11">
    <location>
        <begin position="714"/>
        <end position="952"/>
    </location>
</feature>
<sequence length="1218" mass="138846">MYIGYKSVSKQNPRETAGILSFLTFGYTLELFKKGLKGGLTENDIYEIPDNCESKKCALKTENAWKECNEIFPLLWKRFGKTYLMYSSIHLTWLLINSCIRPYAMSRFISYFDKSQSSYTKQDAYYYGGIVISLSVIRCVWIHNYFMLECILGLQVRTSISSLVYRKILKLSPQIGNAKLGNLVTILTKDIRSIVDNMWPMSDLFIGSIQLTVSSFLLYMKMGYPALLGIVILLSTIVIQALLSRTLMRMRLKVGKMADTRLEMTKETVASLKMIKMYTWEDFFQKRICDARKKEMRVTLKAWYLGVILVNMGWLVAKMSFPTLILIYLRLGYTIDTEFLFYVLSLYKDLGHVIGAVIPTGFRFTAELYASVKRIGRVLSLEEFEKQPPRSLVGNPRLELKQVSIVTRQDTILKNISFTIDEPGLYVLTGPLGSGKSTLLKVLMEDCIGVSGSVMINGRVSYVSQEPWLFPTTIRRNILFAEVFDKVRYERVMSVCCLNQDLNSMADRDNTVVADGGLNLSRGQQARINLARGIYRNSDIYLLDDPLSGLDVRVQQDIINNCLKTFLKDKIVIFVTNNMDHCEHAKKVLVLQSGCITMCDNVKATPQCRLDGGCDIVDVERKDPSNYWREEISQNIYREENNLGGVNLKNYIRYVRYAGGFLLFGVIVGIFVVSQFTESYSEKLLSNWVDRQHNTSHNSVQKQVSNERDQLFNLYLIVITCSAALDLIKSYVFLGYCRRAAIKFHNIMCNRIINCRVSFLDTHFIGNILNRFSYDLDNIDEVFPMFFMNIIKASLSVVGVLLLIFSVNWLFLLMSSLVIIVMIVLRMLYIPGARGLKRLSASTRSPLLGHINASLDGLATIRAFQAQEILTKDYDQHQNTNTSANYMETTTSRAFGFIMDTTGAMFVVMVIITFLFIDTDNTVGNVGLAVSQVFQLSDTCLWFIRAWAELEQCMTSVERVVEYSEVPKEENNDTTPHGRWGVGKVEYKMVNLSYRAKHPILKGVTFVIRPRERIGIVGRTGAGKSSIISTLFRLYDYQGDILIDNVNTSTLPLRYLRSHLSIIPQNPLIFKGTLRVNVDPLERYQDDEIWQVLDHVKLKHLVPTLDVPLKNLKLSTGQCQLLCLARTFLAKNDIVIFDEPTASLDATTDEVIQKLIDNSFTDSTLIMIAHRLDTVMKCDKVMVIADGRVCEFDHPDVLLRNENGIFRSMIETNSVHCR</sequence>
<gene>
    <name evidence="12" type="ORF">GWI33_008153</name>
</gene>
<evidence type="ECO:0008006" key="14">
    <source>
        <dbReference type="Google" id="ProtNLM"/>
    </source>
</evidence>
<organism evidence="12 13">
    <name type="scientific">Rhynchophorus ferrugineus</name>
    <name type="common">Red palm weevil</name>
    <name type="synonym">Curculio ferrugineus</name>
    <dbReference type="NCBI Taxonomy" id="354439"/>
    <lineage>
        <taxon>Eukaryota</taxon>
        <taxon>Metazoa</taxon>
        <taxon>Ecdysozoa</taxon>
        <taxon>Arthropoda</taxon>
        <taxon>Hexapoda</taxon>
        <taxon>Insecta</taxon>
        <taxon>Pterygota</taxon>
        <taxon>Neoptera</taxon>
        <taxon>Endopterygota</taxon>
        <taxon>Coleoptera</taxon>
        <taxon>Polyphaga</taxon>
        <taxon>Cucujiformia</taxon>
        <taxon>Curculionidae</taxon>
        <taxon>Dryophthorinae</taxon>
        <taxon>Rhynchophorus</taxon>
    </lineage>
</organism>
<name>A0A834IIR5_RHYFE</name>
<dbReference type="InterPro" id="IPR044746">
    <property type="entry name" value="ABCC_6TM_D1"/>
</dbReference>
<dbReference type="CDD" id="cd18579">
    <property type="entry name" value="ABC_6TM_ABCC_D1"/>
    <property type="match status" value="1"/>
</dbReference>
<dbReference type="InterPro" id="IPR050173">
    <property type="entry name" value="ABC_transporter_C-like"/>
</dbReference>
<dbReference type="Pfam" id="PF00005">
    <property type="entry name" value="ABC_tran"/>
    <property type="match status" value="2"/>
</dbReference>
<dbReference type="CDD" id="cd03244">
    <property type="entry name" value="ABCC_MRP_domain2"/>
    <property type="match status" value="1"/>
</dbReference>
<dbReference type="PROSITE" id="PS50893">
    <property type="entry name" value="ABC_TRANSPORTER_2"/>
    <property type="match status" value="2"/>
</dbReference>
<dbReference type="Pfam" id="PF00664">
    <property type="entry name" value="ABC_membrane"/>
    <property type="match status" value="2"/>
</dbReference>
<dbReference type="InterPro" id="IPR011527">
    <property type="entry name" value="ABC1_TM_dom"/>
</dbReference>
<dbReference type="FunFam" id="3.40.50.300:FF:000163">
    <property type="entry name" value="Multidrug resistance-associated protein member 4"/>
    <property type="match status" value="1"/>
</dbReference>
<evidence type="ECO:0000256" key="4">
    <source>
        <dbReference type="ARBA" id="ARBA00022737"/>
    </source>
</evidence>
<dbReference type="InterPro" id="IPR044726">
    <property type="entry name" value="ABCC_6TM_D2"/>
</dbReference>
<evidence type="ECO:0000256" key="2">
    <source>
        <dbReference type="ARBA" id="ARBA00022448"/>
    </source>
</evidence>
<dbReference type="InterPro" id="IPR003439">
    <property type="entry name" value="ABC_transporter-like_ATP-bd"/>
</dbReference>
<evidence type="ECO:0000256" key="6">
    <source>
        <dbReference type="ARBA" id="ARBA00022840"/>
    </source>
</evidence>
<dbReference type="CDD" id="cd18580">
    <property type="entry name" value="ABC_6TM_ABCC_D2"/>
    <property type="match status" value="1"/>
</dbReference>
<feature type="transmembrane region" description="Helical" evidence="9">
    <location>
        <begin position="302"/>
        <end position="330"/>
    </location>
</feature>
<feature type="transmembrane region" description="Helical" evidence="9">
    <location>
        <begin position="712"/>
        <end position="734"/>
    </location>
</feature>
<feature type="transmembrane region" description="Helical" evidence="9">
    <location>
        <begin position="83"/>
        <end position="104"/>
    </location>
</feature>
<dbReference type="Gene3D" id="1.20.1560.10">
    <property type="entry name" value="ABC transporter type 1, transmembrane domain"/>
    <property type="match status" value="2"/>
</dbReference>
<evidence type="ECO:0000256" key="8">
    <source>
        <dbReference type="ARBA" id="ARBA00023136"/>
    </source>
</evidence>
<dbReference type="EMBL" id="JAACXV010000394">
    <property type="protein sequence ID" value="KAF7278635.1"/>
    <property type="molecule type" value="Genomic_DNA"/>
</dbReference>
<evidence type="ECO:0000259" key="11">
    <source>
        <dbReference type="PROSITE" id="PS50929"/>
    </source>
</evidence>
<evidence type="ECO:0000256" key="5">
    <source>
        <dbReference type="ARBA" id="ARBA00022741"/>
    </source>
</evidence>
<feature type="domain" description="ABC transporter" evidence="10">
    <location>
        <begin position="398"/>
        <end position="618"/>
    </location>
</feature>
<keyword evidence="5" id="KW-0547">Nucleotide-binding</keyword>
<keyword evidence="8 9" id="KW-0472">Membrane</keyword>
<keyword evidence="3 9" id="KW-0812">Transmembrane</keyword>
<dbReference type="GO" id="GO:0140359">
    <property type="term" value="F:ABC-type transporter activity"/>
    <property type="evidence" value="ECO:0007669"/>
    <property type="project" value="InterPro"/>
</dbReference>
<feature type="transmembrane region" description="Helical" evidence="9">
    <location>
        <begin position="657"/>
        <end position="677"/>
    </location>
</feature>
<keyword evidence="4" id="KW-0677">Repeat</keyword>
<feature type="transmembrane region" description="Helical" evidence="9">
    <location>
        <begin position="894"/>
        <end position="917"/>
    </location>
</feature>
<dbReference type="PANTHER" id="PTHR24223:SF448">
    <property type="entry name" value="FI20146P1-RELATED"/>
    <property type="match status" value="1"/>
</dbReference>